<dbReference type="GO" id="GO:0006742">
    <property type="term" value="P:NADP+ catabolic process"/>
    <property type="evidence" value="ECO:0007669"/>
    <property type="project" value="TreeGrafter"/>
</dbReference>
<dbReference type="PANTHER" id="PTHR42904">
    <property type="entry name" value="NUDIX HYDROLASE, NUDC SUBFAMILY"/>
    <property type="match status" value="1"/>
</dbReference>
<evidence type="ECO:0000256" key="7">
    <source>
        <dbReference type="ARBA" id="ARBA00022842"/>
    </source>
</evidence>
<dbReference type="RefSeq" id="WP_038567291.1">
    <property type="nucleotide sequence ID" value="NZ_CP008889.1"/>
</dbReference>
<keyword evidence="6" id="KW-0378">Hydrolase</keyword>
<name>A0A075JEH1_9MICO</name>
<evidence type="ECO:0000256" key="1">
    <source>
        <dbReference type="ARBA" id="ARBA00001946"/>
    </source>
</evidence>
<comment type="cofactor">
    <cofactor evidence="1">
        <name>Mg(2+)</name>
        <dbReference type="ChEBI" id="CHEBI:18420"/>
    </cofactor>
</comment>
<comment type="similarity">
    <text evidence="3">Belongs to the Nudix hydrolase family. NudC subfamily.</text>
</comment>
<dbReference type="InterPro" id="IPR015797">
    <property type="entry name" value="NUDIX_hydrolase-like_dom_sf"/>
</dbReference>
<organism evidence="12 13">
    <name type="scientific">Dermacoccus nishinomiyaensis</name>
    <dbReference type="NCBI Taxonomy" id="1274"/>
    <lineage>
        <taxon>Bacteria</taxon>
        <taxon>Bacillati</taxon>
        <taxon>Actinomycetota</taxon>
        <taxon>Actinomycetes</taxon>
        <taxon>Micrococcales</taxon>
        <taxon>Dermacoccaceae</taxon>
        <taxon>Dermacoccus</taxon>
    </lineage>
</organism>
<dbReference type="EMBL" id="CP008889">
    <property type="protein sequence ID" value="AIF40334.1"/>
    <property type="molecule type" value="Genomic_DNA"/>
</dbReference>
<dbReference type="InterPro" id="IPR020084">
    <property type="entry name" value="NUDIX_hydrolase_CS"/>
</dbReference>
<evidence type="ECO:0000256" key="5">
    <source>
        <dbReference type="ARBA" id="ARBA00022723"/>
    </source>
</evidence>
<dbReference type="KEGG" id="dni:HX89_04520"/>
<dbReference type="SUPFAM" id="SSF55811">
    <property type="entry name" value="Nudix"/>
    <property type="match status" value="1"/>
</dbReference>
<dbReference type="InterPro" id="IPR015376">
    <property type="entry name" value="Znr_NADH_PPase"/>
</dbReference>
<gene>
    <name evidence="12" type="ORF">HX89_04520</name>
</gene>
<dbReference type="NCBIfam" id="NF001299">
    <property type="entry name" value="PRK00241.1"/>
    <property type="match status" value="1"/>
</dbReference>
<dbReference type="OrthoDB" id="9791656at2"/>
<dbReference type="Pfam" id="PF09297">
    <property type="entry name" value="Zn_ribbon_NUD"/>
    <property type="match status" value="1"/>
</dbReference>
<evidence type="ECO:0000256" key="10">
    <source>
        <dbReference type="SAM" id="MobiDB-lite"/>
    </source>
</evidence>
<dbReference type="GO" id="GO:0035529">
    <property type="term" value="F:NADH pyrophosphatase activity"/>
    <property type="evidence" value="ECO:0007669"/>
    <property type="project" value="TreeGrafter"/>
</dbReference>
<dbReference type="Gene3D" id="3.90.79.20">
    <property type="match status" value="1"/>
</dbReference>
<reference evidence="12 13" key="1">
    <citation type="submission" date="2014-07" db="EMBL/GenBank/DDBJ databases">
        <title>Genome Sequencing of Dermacoccus nishinomiyaensis.</title>
        <authorList>
            <person name="Hong K.W."/>
            <person name="Chan K.G."/>
        </authorList>
    </citation>
    <scope>NUCLEOTIDE SEQUENCE [LARGE SCALE GENOMIC DNA]</scope>
    <source>
        <strain evidence="12 13">M25</strain>
    </source>
</reference>
<dbReference type="GeneID" id="41840457"/>
<evidence type="ECO:0000256" key="4">
    <source>
        <dbReference type="ARBA" id="ARBA00012381"/>
    </source>
</evidence>
<comment type="catalytic activity">
    <reaction evidence="9">
        <text>a 5'-end NAD(+)-phospho-ribonucleoside in mRNA + H2O = a 5'-end phospho-adenosine-phospho-ribonucleoside in mRNA + beta-nicotinamide D-ribonucleotide + 2 H(+)</text>
        <dbReference type="Rhea" id="RHEA:60876"/>
        <dbReference type="Rhea" id="RHEA-COMP:15698"/>
        <dbReference type="Rhea" id="RHEA-COMP:15719"/>
        <dbReference type="ChEBI" id="CHEBI:14649"/>
        <dbReference type="ChEBI" id="CHEBI:15377"/>
        <dbReference type="ChEBI" id="CHEBI:15378"/>
        <dbReference type="ChEBI" id="CHEBI:144029"/>
        <dbReference type="ChEBI" id="CHEBI:144051"/>
    </reaction>
    <physiologicalReaction direction="left-to-right" evidence="9">
        <dbReference type="Rhea" id="RHEA:60877"/>
    </physiologicalReaction>
</comment>
<feature type="region of interest" description="Disordered" evidence="10">
    <location>
        <begin position="92"/>
        <end position="125"/>
    </location>
</feature>
<keyword evidence="5" id="KW-0479">Metal-binding</keyword>
<evidence type="ECO:0000256" key="2">
    <source>
        <dbReference type="ARBA" id="ARBA00001947"/>
    </source>
</evidence>
<evidence type="ECO:0000259" key="11">
    <source>
        <dbReference type="PROSITE" id="PS51462"/>
    </source>
</evidence>
<evidence type="ECO:0000256" key="6">
    <source>
        <dbReference type="ARBA" id="ARBA00022801"/>
    </source>
</evidence>
<dbReference type="InterPro" id="IPR049734">
    <property type="entry name" value="NudC-like_C"/>
</dbReference>
<evidence type="ECO:0000313" key="13">
    <source>
        <dbReference type="Proteomes" id="UP000027986"/>
    </source>
</evidence>
<dbReference type="PANTHER" id="PTHR42904:SF6">
    <property type="entry name" value="NAD-CAPPED RNA HYDROLASE NUDT12"/>
    <property type="match status" value="1"/>
</dbReference>
<keyword evidence="8" id="KW-0520">NAD</keyword>
<evidence type="ECO:0000256" key="8">
    <source>
        <dbReference type="ARBA" id="ARBA00023027"/>
    </source>
</evidence>
<proteinExistence type="inferred from homology"/>
<protein>
    <recommendedName>
        <fullName evidence="4">NAD(+) diphosphatase</fullName>
        <ecNumber evidence="4">3.6.1.22</ecNumber>
    </recommendedName>
</protein>
<dbReference type="GO" id="GO:0005829">
    <property type="term" value="C:cytosol"/>
    <property type="evidence" value="ECO:0007669"/>
    <property type="project" value="TreeGrafter"/>
</dbReference>
<dbReference type="eggNOG" id="COG2816">
    <property type="taxonomic scope" value="Bacteria"/>
</dbReference>
<keyword evidence="13" id="KW-1185">Reference proteome</keyword>
<dbReference type="InterPro" id="IPR050241">
    <property type="entry name" value="NAD-cap_RNA_hydrolase_NudC"/>
</dbReference>
<dbReference type="Pfam" id="PF00293">
    <property type="entry name" value="NUDIX"/>
    <property type="match status" value="1"/>
</dbReference>
<dbReference type="Gene3D" id="3.90.79.10">
    <property type="entry name" value="Nucleoside Triphosphate Pyrophosphohydrolase"/>
    <property type="match status" value="1"/>
</dbReference>
<dbReference type="PROSITE" id="PS51462">
    <property type="entry name" value="NUDIX"/>
    <property type="match status" value="1"/>
</dbReference>
<feature type="domain" description="Nudix hydrolase" evidence="11">
    <location>
        <begin position="187"/>
        <end position="315"/>
    </location>
</feature>
<dbReference type="GO" id="GO:0019677">
    <property type="term" value="P:NAD+ catabolic process"/>
    <property type="evidence" value="ECO:0007669"/>
    <property type="project" value="TreeGrafter"/>
</dbReference>
<dbReference type="GO" id="GO:0046872">
    <property type="term" value="F:metal ion binding"/>
    <property type="evidence" value="ECO:0007669"/>
    <property type="project" value="UniProtKB-KW"/>
</dbReference>
<dbReference type="CDD" id="cd03429">
    <property type="entry name" value="NUDIX_NADH_pyrophosphatase_Nudt13"/>
    <property type="match status" value="1"/>
</dbReference>
<sequence length="329" mass="35723">MPDATRPLPDLVLGDAVVDRDALRRSEPDLIERLLAVATTRVLDVRGASVPQRRTQLLWRAPQAQDRQWFDTGGVVLYLGHTSHGPALAVLRPQDDAPVPAPTGERPGDAATATTSEDGGDDAPSWRTLRDIGLELSGDDLACVTAAVALDQWHATHTHCPRCGALTIVVEAGWVRRCEADGSHHFPRTDPAVIMAIVDESDPDDSRLLLARGPRWKGPHRSVLAGFVEPGESFEQAVARETFEESGVEVTDVRYLGSQPWPFPASVMIGCLARAVTTPLRAQEGEIEEIGWYSRADVRQGLADGSLALPGRLSIARALIEHWYGEPLP</sequence>
<accession>A0A075JEH1</accession>
<comment type="cofactor">
    <cofactor evidence="2">
        <name>Zn(2+)</name>
        <dbReference type="ChEBI" id="CHEBI:29105"/>
    </cofactor>
</comment>
<evidence type="ECO:0000313" key="12">
    <source>
        <dbReference type="EMBL" id="AIF40334.1"/>
    </source>
</evidence>
<dbReference type="PROSITE" id="PS00893">
    <property type="entry name" value="NUDIX_BOX"/>
    <property type="match status" value="1"/>
</dbReference>
<evidence type="ECO:0000256" key="3">
    <source>
        <dbReference type="ARBA" id="ARBA00009595"/>
    </source>
</evidence>
<dbReference type="EC" id="3.6.1.22" evidence="4"/>
<evidence type="ECO:0000256" key="9">
    <source>
        <dbReference type="ARBA" id="ARBA00023679"/>
    </source>
</evidence>
<dbReference type="HOGENOM" id="CLU_037162_0_4_11"/>
<dbReference type="AlphaFoldDB" id="A0A075JEH1"/>
<keyword evidence="7" id="KW-0460">Magnesium</keyword>
<dbReference type="InterPro" id="IPR000086">
    <property type="entry name" value="NUDIX_hydrolase_dom"/>
</dbReference>
<dbReference type="Proteomes" id="UP000027986">
    <property type="component" value="Chromosome"/>
</dbReference>